<keyword evidence="3" id="KW-1185">Reference proteome</keyword>
<comment type="caution">
    <text evidence="2">The sequence shown here is derived from an EMBL/GenBank/DDBJ whole genome shotgun (WGS) entry which is preliminary data.</text>
</comment>
<feature type="region of interest" description="Disordered" evidence="1">
    <location>
        <begin position="218"/>
        <end position="238"/>
    </location>
</feature>
<feature type="region of interest" description="Disordered" evidence="1">
    <location>
        <begin position="171"/>
        <end position="193"/>
    </location>
</feature>
<sequence length="238" mass="25664">MLFDAGESTCQQEHIKGGKVQNTTETVLGAAPLAVSTAVSHSAESLGRAALNDRPALTVALQWKHKRIRTVSSSSYSYTLQAILRGTLACPIPPTLEVDLHGIPLKPLNSFELPDRLLELNHATSGRSCATQNPPGNTRHAPRTSLVSQKAPHPLLANSDVIFRGHVEENLDNRGRGTNLADQNDGQDPAPTEEQIWRNRGIHTQGAARRVDSWLEEPGDITSNEKSLSLSLQAGVPG</sequence>
<dbReference type="Proteomes" id="UP000314294">
    <property type="component" value="Unassembled WGS sequence"/>
</dbReference>
<name>A0A4Z2I0Z3_9TELE</name>
<evidence type="ECO:0000256" key="1">
    <source>
        <dbReference type="SAM" id="MobiDB-lite"/>
    </source>
</evidence>
<dbReference type="AlphaFoldDB" id="A0A4Z2I0Z3"/>
<reference evidence="2 3" key="1">
    <citation type="submission" date="2019-03" db="EMBL/GenBank/DDBJ databases">
        <title>First draft genome of Liparis tanakae, snailfish: a comprehensive survey of snailfish specific genes.</title>
        <authorList>
            <person name="Kim W."/>
            <person name="Song I."/>
            <person name="Jeong J.-H."/>
            <person name="Kim D."/>
            <person name="Kim S."/>
            <person name="Ryu S."/>
            <person name="Song J.Y."/>
            <person name="Lee S.K."/>
        </authorList>
    </citation>
    <scope>NUCLEOTIDE SEQUENCE [LARGE SCALE GENOMIC DNA]</scope>
    <source>
        <tissue evidence="2">Muscle</tissue>
    </source>
</reference>
<protein>
    <submittedName>
        <fullName evidence="2">Uncharacterized protein</fullName>
    </submittedName>
</protein>
<evidence type="ECO:0000313" key="2">
    <source>
        <dbReference type="EMBL" id="TNN71470.1"/>
    </source>
</evidence>
<feature type="compositionally biased region" description="Polar residues" evidence="1">
    <location>
        <begin position="126"/>
        <end position="136"/>
    </location>
</feature>
<organism evidence="2 3">
    <name type="scientific">Liparis tanakae</name>
    <name type="common">Tanaka's snailfish</name>
    <dbReference type="NCBI Taxonomy" id="230148"/>
    <lineage>
        <taxon>Eukaryota</taxon>
        <taxon>Metazoa</taxon>
        <taxon>Chordata</taxon>
        <taxon>Craniata</taxon>
        <taxon>Vertebrata</taxon>
        <taxon>Euteleostomi</taxon>
        <taxon>Actinopterygii</taxon>
        <taxon>Neopterygii</taxon>
        <taxon>Teleostei</taxon>
        <taxon>Neoteleostei</taxon>
        <taxon>Acanthomorphata</taxon>
        <taxon>Eupercaria</taxon>
        <taxon>Perciformes</taxon>
        <taxon>Cottioidei</taxon>
        <taxon>Cottales</taxon>
        <taxon>Liparidae</taxon>
        <taxon>Liparis</taxon>
    </lineage>
</organism>
<gene>
    <name evidence="2" type="ORF">EYF80_018304</name>
</gene>
<evidence type="ECO:0000313" key="3">
    <source>
        <dbReference type="Proteomes" id="UP000314294"/>
    </source>
</evidence>
<dbReference type="EMBL" id="SRLO01000149">
    <property type="protein sequence ID" value="TNN71470.1"/>
    <property type="molecule type" value="Genomic_DNA"/>
</dbReference>
<feature type="compositionally biased region" description="Polar residues" evidence="1">
    <location>
        <begin position="221"/>
        <end position="232"/>
    </location>
</feature>
<feature type="region of interest" description="Disordered" evidence="1">
    <location>
        <begin position="126"/>
        <end position="150"/>
    </location>
</feature>
<proteinExistence type="predicted"/>
<accession>A0A4Z2I0Z3</accession>